<keyword evidence="2" id="KW-1185">Reference proteome</keyword>
<dbReference type="SUPFAM" id="SSF56601">
    <property type="entry name" value="beta-lactamase/transpeptidase-like"/>
    <property type="match status" value="1"/>
</dbReference>
<dbReference type="InterPro" id="IPR012338">
    <property type="entry name" value="Beta-lactam/transpept-like"/>
</dbReference>
<evidence type="ECO:0000313" key="1">
    <source>
        <dbReference type="EMBL" id="TKA56072.1"/>
    </source>
</evidence>
<organism evidence="1 2">
    <name type="scientific">Friedmanniomyces simplex</name>
    <dbReference type="NCBI Taxonomy" id="329884"/>
    <lineage>
        <taxon>Eukaryota</taxon>
        <taxon>Fungi</taxon>
        <taxon>Dikarya</taxon>
        <taxon>Ascomycota</taxon>
        <taxon>Pezizomycotina</taxon>
        <taxon>Dothideomycetes</taxon>
        <taxon>Dothideomycetidae</taxon>
        <taxon>Mycosphaerellales</taxon>
        <taxon>Teratosphaeriaceae</taxon>
        <taxon>Friedmanniomyces</taxon>
    </lineage>
</organism>
<dbReference type="STRING" id="329884.A0A4U0W221"/>
<reference evidence="1 2" key="1">
    <citation type="submission" date="2017-03" db="EMBL/GenBank/DDBJ databases">
        <title>Genomes of endolithic fungi from Antarctica.</title>
        <authorList>
            <person name="Coleine C."/>
            <person name="Masonjones S."/>
            <person name="Stajich J.E."/>
        </authorList>
    </citation>
    <scope>NUCLEOTIDE SEQUENCE [LARGE SCALE GENOMIC DNA]</scope>
    <source>
        <strain evidence="1 2">CCFEE 5184</strain>
    </source>
</reference>
<dbReference type="Proteomes" id="UP000309340">
    <property type="component" value="Unassembled WGS sequence"/>
</dbReference>
<protein>
    <recommendedName>
        <fullName evidence="3">Beta-lactamase-related domain-containing protein</fullName>
    </recommendedName>
</protein>
<evidence type="ECO:0000313" key="2">
    <source>
        <dbReference type="Proteomes" id="UP000309340"/>
    </source>
</evidence>
<proteinExistence type="predicted"/>
<dbReference type="OrthoDB" id="4690068at2759"/>
<name>A0A4U0W221_9PEZI</name>
<accession>A0A4U0W221</accession>
<dbReference type="EMBL" id="NAJQ01001603">
    <property type="protein sequence ID" value="TKA56072.1"/>
    <property type="molecule type" value="Genomic_DNA"/>
</dbReference>
<dbReference type="AlphaFoldDB" id="A0A4U0W221"/>
<gene>
    <name evidence="1" type="ORF">B0A55_12124</name>
</gene>
<dbReference type="Gene3D" id="3.40.710.10">
    <property type="entry name" value="DD-peptidase/beta-lactamase superfamily"/>
    <property type="match status" value="1"/>
</dbReference>
<evidence type="ECO:0008006" key="3">
    <source>
        <dbReference type="Google" id="ProtNLM"/>
    </source>
</evidence>
<feature type="non-terminal residue" evidence="1">
    <location>
        <position position="1"/>
    </location>
</feature>
<sequence>KNDFARNNNRSARAAGGACATVRDIARVGQLVADGGRDIVHNGSPEAWANGSFAAFFEGVLGSAPAYRDCWISADVKGEVVMGLGIFGQQLMVDVENDIVMAKTSSMEAPIQVPKTRLQSAAFQEVKRVLLG</sequence>
<comment type="caution">
    <text evidence="1">The sequence shown here is derived from an EMBL/GenBank/DDBJ whole genome shotgun (WGS) entry which is preliminary data.</text>
</comment>